<evidence type="ECO:0000313" key="1">
    <source>
        <dbReference type="EMBL" id="XDQ68028.1"/>
    </source>
</evidence>
<evidence type="ECO:0008006" key="2">
    <source>
        <dbReference type="Google" id="ProtNLM"/>
    </source>
</evidence>
<name>A0AB39SNG5_9ACTN</name>
<proteinExistence type="predicted"/>
<organism evidence="1">
    <name type="scientific">Streptomyces sp. R35</name>
    <dbReference type="NCBI Taxonomy" id="3238630"/>
    <lineage>
        <taxon>Bacteria</taxon>
        <taxon>Bacillati</taxon>
        <taxon>Actinomycetota</taxon>
        <taxon>Actinomycetes</taxon>
        <taxon>Kitasatosporales</taxon>
        <taxon>Streptomycetaceae</taxon>
        <taxon>Streptomyces</taxon>
    </lineage>
</organism>
<dbReference type="RefSeq" id="WP_369264866.1">
    <property type="nucleotide sequence ID" value="NZ_CP163440.1"/>
</dbReference>
<reference evidence="1" key="1">
    <citation type="submission" date="2024-07" db="EMBL/GenBank/DDBJ databases">
        <authorList>
            <person name="Yu S.T."/>
        </authorList>
    </citation>
    <scope>NUCLEOTIDE SEQUENCE</scope>
    <source>
        <strain evidence="1">R35</strain>
    </source>
</reference>
<gene>
    <name evidence="1" type="ORF">AB5J50_48250</name>
</gene>
<accession>A0AB39SNG5</accession>
<dbReference type="EMBL" id="CP163440">
    <property type="protein sequence ID" value="XDQ68028.1"/>
    <property type="molecule type" value="Genomic_DNA"/>
</dbReference>
<protein>
    <recommendedName>
        <fullName evidence="2">ATP-binding protein</fullName>
    </recommendedName>
</protein>
<dbReference type="AlphaFoldDB" id="A0AB39SNG5"/>
<dbReference type="InterPro" id="IPR027417">
    <property type="entry name" value="P-loop_NTPase"/>
</dbReference>
<sequence>MNAIDTLLDCLRGELSTDTSGPEAGAAERTLLMLGEPGIGKTSLLDVAAKRINDQGGQARWVVGRSEEAGLAFSGLDALLHPWHRTLADIGAEDRPVLEAALRGGEAAAGGTLALATTPARRLDLAEAELEQAVSELRRLARGLHPVLLKEAGLAVALAALGQTRDLRIEDVPRVRYSDVLESTVYLVVARMSENRPTRVSVDTCDGQLIAHVTVTGELPDLADLADRITTLEGALISRTEQGETRVTARLPLRCTGQIAGADP</sequence>
<dbReference type="SUPFAM" id="SSF52540">
    <property type="entry name" value="P-loop containing nucleoside triphosphate hydrolases"/>
    <property type="match status" value="1"/>
</dbReference>